<dbReference type="InterPro" id="IPR041320">
    <property type="entry name" value="CxC1"/>
</dbReference>
<organism evidence="3 4">
    <name type="scientific">Hydnum rufescens UP504</name>
    <dbReference type="NCBI Taxonomy" id="1448309"/>
    <lineage>
        <taxon>Eukaryota</taxon>
        <taxon>Fungi</taxon>
        <taxon>Dikarya</taxon>
        <taxon>Basidiomycota</taxon>
        <taxon>Agaricomycotina</taxon>
        <taxon>Agaricomycetes</taxon>
        <taxon>Cantharellales</taxon>
        <taxon>Hydnaceae</taxon>
        <taxon>Hydnum</taxon>
    </lineage>
</organism>
<dbReference type="EMBL" id="MU129498">
    <property type="protein sequence ID" value="KAF9502967.1"/>
    <property type="molecule type" value="Genomic_DNA"/>
</dbReference>
<evidence type="ECO:0000313" key="4">
    <source>
        <dbReference type="Proteomes" id="UP000886523"/>
    </source>
</evidence>
<feature type="compositionally biased region" description="Basic residues" evidence="1">
    <location>
        <begin position="133"/>
        <end position="149"/>
    </location>
</feature>
<evidence type="ECO:0000259" key="2">
    <source>
        <dbReference type="Pfam" id="PF18802"/>
    </source>
</evidence>
<reference evidence="3" key="1">
    <citation type="journal article" date="2020" name="Nat. Commun.">
        <title>Large-scale genome sequencing of mycorrhizal fungi provides insights into the early evolution of symbiotic traits.</title>
        <authorList>
            <person name="Miyauchi S."/>
            <person name="Kiss E."/>
            <person name="Kuo A."/>
            <person name="Drula E."/>
            <person name="Kohler A."/>
            <person name="Sanchez-Garcia M."/>
            <person name="Morin E."/>
            <person name="Andreopoulos B."/>
            <person name="Barry K.W."/>
            <person name="Bonito G."/>
            <person name="Buee M."/>
            <person name="Carver A."/>
            <person name="Chen C."/>
            <person name="Cichocki N."/>
            <person name="Clum A."/>
            <person name="Culley D."/>
            <person name="Crous P.W."/>
            <person name="Fauchery L."/>
            <person name="Girlanda M."/>
            <person name="Hayes R.D."/>
            <person name="Keri Z."/>
            <person name="LaButti K."/>
            <person name="Lipzen A."/>
            <person name="Lombard V."/>
            <person name="Magnuson J."/>
            <person name="Maillard F."/>
            <person name="Murat C."/>
            <person name="Nolan M."/>
            <person name="Ohm R.A."/>
            <person name="Pangilinan J."/>
            <person name="Pereira M.F."/>
            <person name="Perotto S."/>
            <person name="Peter M."/>
            <person name="Pfister S."/>
            <person name="Riley R."/>
            <person name="Sitrit Y."/>
            <person name="Stielow J.B."/>
            <person name="Szollosi G."/>
            <person name="Zifcakova L."/>
            <person name="Stursova M."/>
            <person name="Spatafora J.W."/>
            <person name="Tedersoo L."/>
            <person name="Vaario L.M."/>
            <person name="Yamada A."/>
            <person name="Yan M."/>
            <person name="Wang P."/>
            <person name="Xu J."/>
            <person name="Bruns T."/>
            <person name="Baldrian P."/>
            <person name="Vilgalys R."/>
            <person name="Dunand C."/>
            <person name="Henrissat B."/>
            <person name="Grigoriev I.V."/>
            <person name="Hibbett D."/>
            <person name="Nagy L.G."/>
            <person name="Martin F.M."/>
        </authorList>
    </citation>
    <scope>NUCLEOTIDE SEQUENCE</scope>
    <source>
        <strain evidence="3">UP504</strain>
    </source>
</reference>
<sequence length="215" mass="24623">INEITLNVCSCRPAAMLLLELGLFPSAPVHPTLAVDLDLLDFTSTLFRVEQPNIHGWTSALQIFLRKRGHVLDGEDTLRRRFGKALQYYDILLSSMEEVVNNAIVLVKKSKQVSAPPSQPLDSMVCESPCRPAPHRPAPRHPAPRRLAPRRQTPCRAPWHLVLWDLDLCPSHLLPHRLVPRLVRHHLCPCHLAPLYPRIYQPPLYHPYPHIQRLH</sequence>
<name>A0A9P6AC81_9AGAM</name>
<dbReference type="Proteomes" id="UP000886523">
    <property type="component" value="Unassembled WGS sequence"/>
</dbReference>
<evidence type="ECO:0000256" key="1">
    <source>
        <dbReference type="SAM" id="MobiDB-lite"/>
    </source>
</evidence>
<dbReference type="AlphaFoldDB" id="A0A9P6AC81"/>
<proteinExistence type="predicted"/>
<feature type="non-terminal residue" evidence="3">
    <location>
        <position position="1"/>
    </location>
</feature>
<dbReference type="Pfam" id="PF18802">
    <property type="entry name" value="CxC1"/>
    <property type="match status" value="1"/>
</dbReference>
<feature type="region of interest" description="Disordered" evidence="1">
    <location>
        <begin position="129"/>
        <end position="149"/>
    </location>
</feature>
<evidence type="ECO:0000313" key="3">
    <source>
        <dbReference type="EMBL" id="KAF9502967.1"/>
    </source>
</evidence>
<accession>A0A9P6AC81</accession>
<gene>
    <name evidence="3" type="ORF">BS47DRAFT_1310438</name>
</gene>
<comment type="caution">
    <text evidence="3">The sequence shown here is derived from an EMBL/GenBank/DDBJ whole genome shotgun (WGS) entry which is preliminary data.</text>
</comment>
<protein>
    <recommendedName>
        <fullName evidence="2">CxC1-like cysteine cluster associated with KDZ transposases domain-containing protein</fullName>
    </recommendedName>
</protein>
<keyword evidence="4" id="KW-1185">Reference proteome</keyword>
<dbReference type="OrthoDB" id="3067228at2759"/>
<feature type="domain" description="CxC1-like cysteine cluster associated with KDZ transposases" evidence="2">
    <location>
        <begin position="5"/>
        <end position="68"/>
    </location>
</feature>